<evidence type="ECO:0000313" key="1">
    <source>
        <dbReference type="EMBL" id="KAJ9123315.1"/>
    </source>
</evidence>
<comment type="caution">
    <text evidence="1">The sequence shown here is derived from an EMBL/GenBank/DDBJ whole genome shotgun (WGS) entry which is preliminary data.</text>
</comment>
<dbReference type="Proteomes" id="UP001243375">
    <property type="component" value="Unassembled WGS sequence"/>
</dbReference>
<evidence type="ECO:0000313" key="2">
    <source>
        <dbReference type="Proteomes" id="UP001243375"/>
    </source>
</evidence>
<sequence length="1067" mass="117227">MTEDGAAIDESFLPQIIGIFYATFHPKQGPIVPYKVPENLISHNEQGFETSLAPNSRRGSVEPQANLSSSQQQQQQQATRNRSADGIEDGSLPHTEEEVLVFRRGSTARRSANGKNDEGLLLDDTPISPRTRDPRSTIPSRDVSPSGPVPSLPHSDTLTALGIADDSRAKRLGAFTSNKHREREATAITNNGTVRELETVYDESSSSELSDKEDTFHQHARGRQPTPQNKIRCASESPSTSGGLERLAMHHQQQQHNHQSHIHAVNIAVPIVDPPTVNGVAEGSHRRGSFGQLVSASLDSRRQRLASRSRTRAPAAAGTPANGTTAGRQSSVSPSQLGGGRFRGMRSSSPAGNYRVPSVSASNGNARDLSLLPASSTPPNNAPLLDFSQISEYIIGKSALKHRLVTCTLGGYRILSFPCVIEDERYPRNQFIWNLAFVFDRRSDLSGFEPVVRKCGRIFRACELDSQYLTHRSTRANIQNVIDQMFEDLNSYSETSITIDGINYLELKLFPFYPNPAVVEDWHVPVPLIDFSKVRDDNWDITAQRVSQHINGVNHVSRIAELADADIDCVRLCVQHFLYYQVIMMIDIFQYSNMYTVKPSIQKMSRDPSVSVECGIYTTRPDYQQPSWPVLLELYSALRPGITVHQWAIDNAQAVRGIDIRRFITFGIIKGFVRRVHRWPIMEEWVVTAPPSVSVGGAGQESGVSSMISRISSDNAQPGQGQMLERMRQQGQRKSNTSQTQWTSFSDRHSQQNNQKEDGNSQHKTSGITIRSTKSTDSLLMATSPREAGLTQKPKSAVNHPHVRRESHTSGLTSGFMRIPGTGAGTSRGVSMMGGTTEIRANQSSHAYIQPSSMAVAPSTSLPSNSNLSSHQGSFAGQGLSTSHATNNSSGLRPPSLGSAHGVTASGGRRNTGQGPASIYGNNGNGNAYQSGGSGQGYNSRRTAGPNNRLSSRLLSSQRQSHPSFKSYQNQSIEEQEAQIKEELKPFLDGTHHTDEIQVKFKMPWNRLDSFLRRIALEAEDAWDYEGRGWASGASANGGAEWSETRRKEKAEAAERGDYGKVVIVLR</sequence>
<proteinExistence type="predicted"/>
<gene>
    <name evidence="1" type="ORF">QFC22_001514</name>
</gene>
<protein>
    <submittedName>
        <fullName evidence="1">Uncharacterized protein</fullName>
    </submittedName>
</protein>
<organism evidence="1 2">
    <name type="scientific">Naganishia vaughanmartiniae</name>
    <dbReference type="NCBI Taxonomy" id="1424756"/>
    <lineage>
        <taxon>Eukaryota</taxon>
        <taxon>Fungi</taxon>
        <taxon>Dikarya</taxon>
        <taxon>Basidiomycota</taxon>
        <taxon>Agaricomycotina</taxon>
        <taxon>Tremellomycetes</taxon>
        <taxon>Filobasidiales</taxon>
        <taxon>Filobasidiaceae</taxon>
        <taxon>Naganishia</taxon>
    </lineage>
</organism>
<dbReference type="EMBL" id="JASBWU010000003">
    <property type="protein sequence ID" value="KAJ9123315.1"/>
    <property type="molecule type" value="Genomic_DNA"/>
</dbReference>
<keyword evidence="2" id="KW-1185">Reference proteome</keyword>
<accession>A0ACC2XIU5</accession>
<name>A0ACC2XIU5_9TREE</name>
<reference evidence="1" key="1">
    <citation type="submission" date="2023-04" db="EMBL/GenBank/DDBJ databases">
        <title>Draft Genome sequencing of Naganishia species isolated from polar environments using Oxford Nanopore Technology.</title>
        <authorList>
            <person name="Leo P."/>
            <person name="Venkateswaran K."/>
        </authorList>
    </citation>
    <scope>NUCLEOTIDE SEQUENCE</scope>
    <source>
        <strain evidence="1">MNA-CCFEE 5425</strain>
    </source>
</reference>